<organism evidence="2 3">
    <name type="scientific">Caulobacter hibisci</name>
    <dbReference type="NCBI Taxonomy" id="2035993"/>
    <lineage>
        <taxon>Bacteria</taxon>
        <taxon>Pseudomonadati</taxon>
        <taxon>Pseudomonadota</taxon>
        <taxon>Alphaproteobacteria</taxon>
        <taxon>Caulobacterales</taxon>
        <taxon>Caulobacteraceae</taxon>
        <taxon>Caulobacter</taxon>
    </lineage>
</organism>
<accession>A0ABS0SRV7</accession>
<comment type="caution">
    <text evidence="2">The sequence shown here is derived from an EMBL/GenBank/DDBJ whole genome shotgun (WGS) entry which is preliminary data.</text>
</comment>
<sequence length="177" mass="18753">MSDQNKGSSQSQPVSAPESAARNSSASMDMSKTTTPDLAARVGEAIRKLKAEHMDGCPLYPVDREATERLYRDLLDAYAEQTREIAAIGDLQNECANLTEAALRDAATIAALTAEVERLKGQASQASTLIRVAMNTEDADAKTALIHAALDFASDDTEALAEGAKWAPVDLTAQGEG</sequence>
<keyword evidence="3" id="KW-1185">Reference proteome</keyword>
<gene>
    <name evidence="2" type="ORF">I4Q42_01475</name>
</gene>
<evidence type="ECO:0000313" key="3">
    <source>
        <dbReference type="Proteomes" id="UP000639859"/>
    </source>
</evidence>
<dbReference type="RefSeq" id="WP_198574288.1">
    <property type="nucleotide sequence ID" value="NZ_JADWOX010000001.1"/>
</dbReference>
<feature type="compositionally biased region" description="Polar residues" evidence="1">
    <location>
        <begin position="21"/>
        <end position="36"/>
    </location>
</feature>
<dbReference type="EMBL" id="JADWOX010000001">
    <property type="protein sequence ID" value="MBI1682332.1"/>
    <property type="molecule type" value="Genomic_DNA"/>
</dbReference>
<reference evidence="2 3" key="1">
    <citation type="submission" date="2020-11" db="EMBL/GenBank/DDBJ databases">
        <title>genome sequence of strain KACC 18849.</title>
        <authorList>
            <person name="Gao J."/>
            <person name="Zhang X."/>
        </authorList>
    </citation>
    <scope>NUCLEOTIDE SEQUENCE [LARGE SCALE GENOMIC DNA]</scope>
    <source>
        <strain evidence="2 3">KACC 18849</strain>
    </source>
</reference>
<evidence type="ECO:0000313" key="2">
    <source>
        <dbReference type="EMBL" id="MBI1682332.1"/>
    </source>
</evidence>
<evidence type="ECO:0000256" key="1">
    <source>
        <dbReference type="SAM" id="MobiDB-lite"/>
    </source>
</evidence>
<feature type="region of interest" description="Disordered" evidence="1">
    <location>
        <begin position="1"/>
        <end position="39"/>
    </location>
</feature>
<feature type="compositionally biased region" description="Polar residues" evidence="1">
    <location>
        <begin position="1"/>
        <end position="14"/>
    </location>
</feature>
<proteinExistence type="predicted"/>
<protein>
    <submittedName>
        <fullName evidence="2">Uncharacterized protein</fullName>
    </submittedName>
</protein>
<name>A0ABS0SRV7_9CAUL</name>
<dbReference type="Proteomes" id="UP000639859">
    <property type="component" value="Unassembled WGS sequence"/>
</dbReference>